<evidence type="ECO:0000256" key="1">
    <source>
        <dbReference type="SAM" id="MobiDB-lite"/>
    </source>
</evidence>
<reference evidence="2 3" key="1">
    <citation type="journal article" date="2019" name="Nat. Ecol. Evol.">
        <title>Megaphylogeny resolves global patterns of mushroom evolution.</title>
        <authorList>
            <person name="Varga T."/>
            <person name="Krizsan K."/>
            <person name="Foldi C."/>
            <person name="Dima B."/>
            <person name="Sanchez-Garcia M."/>
            <person name="Sanchez-Ramirez S."/>
            <person name="Szollosi G.J."/>
            <person name="Szarkandi J.G."/>
            <person name="Papp V."/>
            <person name="Albert L."/>
            <person name="Andreopoulos W."/>
            <person name="Angelini C."/>
            <person name="Antonin V."/>
            <person name="Barry K.W."/>
            <person name="Bougher N.L."/>
            <person name="Buchanan P."/>
            <person name="Buyck B."/>
            <person name="Bense V."/>
            <person name="Catcheside P."/>
            <person name="Chovatia M."/>
            <person name="Cooper J."/>
            <person name="Damon W."/>
            <person name="Desjardin D."/>
            <person name="Finy P."/>
            <person name="Geml J."/>
            <person name="Haridas S."/>
            <person name="Hughes K."/>
            <person name="Justo A."/>
            <person name="Karasinski D."/>
            <person name="Kautmanova I."/>
            <person name="Kiss B."/>
            <person name="Kocsube S."/>
            <person name="Kotiranta H."/>
            <person name="LaButti K.M."/>
            <person name="Lechner B.E."/>
            <person name="Liimatainen K."/>
            <person name="Lipzen A."/>
            <person name="Lukacs Z."/>
            <person name="Mihaltcheva S."/>
            <person name="Morgado L.N."/>
            <person name="Niskanen T."/>
            <person name="Noordeloos M.E."/>
            <person name="Ohm R.A."/>
            <person name="Ortiz-Santana B."/>
            <person name="Ovrebo C."/>
            <person name="Racz N."/>
            <person name="Riley R."/>
            <person name="Savchenko A."/>
            <person name="Shiryaev A."/>
            <person name="Soop K."/>
            <person name="Spirin V."/>
            <person name="Szebenyi C."/>
            <person name="Tomsovsky M."/>
            <person name="Tulloss R.E."/>
            <person name="Uehling J."/>
            <person name="Grigoriev I.V."/>
            <person name="Vagvolgyi C."/>
            <person name="Papp T."/>
            <person name="Martin F.M."/>
            <person name="Miettinen O."/>
            <person name="Hibbett D.S."/>
            <person name="Nagy L.G."/>
        </authorList>
    </citation>
    <scope>NUCLEOTIDE SEQUENCE [LARGE SCALE GENOMIC DNA]</scope>
    <source>
        <strain evidence="2 3">CBS 962.96</strain>
    </source>
</reference>
<dbReference type="Proteomes" id="UP000297245">
    <property type="component" value="Unassembled WGS sequence"/>
</dbReference>
<dbReference type="EMBL" id="ML179840">
    <property type="protein sequence ID" value="THU81102.1"/>
    <property type="molecule type" value="Genomic_DNA"/>
</dbReference>
<dbReference type="AlphaFoldDB" id="A0A4S8KYI7"/>
<keyword evidence="3" id="KW-1185">Reference proteome</keyword>
<gene>
    <name evidence="2" type="ORF">K435DRAFT_972475</name>
</gene>
<protein>
    <recommendedName>
        <fullName evidence="4">Prolyl 4-hydroxylase alpha subunit Fe(2+) 2OG dioxygenase domain-containing protein</fullName>
    </recommendedName>
</protein>
<sequence length="496" mass="56455">MSLKRSGSDSLNDVPGAKKSRFDMSTVEDPTVVTEDSETIPHSEVPELFSTALKVRSAISSHKPVIGFCPLRDERRDEDVEYHYIVSGDGYDIEYGKPVSRKVKKEDLEQILNFQQVAKQKGQVYQRGYLDASFNLKITIPDYTFEQDIPIHDPSAAPVSRAEEQKVQERLEIWFRHGTPSGYGDLREHATKFDDEWRTIGKTTSTLRTFVRNPTRFICTGKAGNSRNIVTPHRPAGLVGTFLVGLGDTTWTRDHLVVDGNKCHAEEGSWVAFYPDVPHEVTTIASGYRAVLALKIFRDDTRVPFSEELSSAWDPVLTAAANQLVTNLELPYGLILDRKYCLGTTKLNGIDAIVNSRARKIPHILHPVIIPILIRTRYFRGYYRTEDDYENVQQIITYVEPFTSELIHAKRDGPLYQRWETLKEIPFFDLREPLKKKYSYSSEPPEHSSVIWSSSSEEINYLGNESDGERGDGIYMSYAVLCLPPDFEVQTLFKTD</sequence>
<organism evidence="2 3">
    <name type="scientific">Dendrothele bispora (strain CBS 962.96)</name>
    <dbReference type="NCBI Taxonomy" id="1314807"/>
    <lineage>
        <taxon>Eukaryota</taxon>
        <taxon>Fungi</taxon>
        <taxon>Dikarya</taxon>
        <taxon>Basidiomycota</taxon>
        <taxon>Agaricomycotina</taxon>
        <taxon>Agaricomycetes</taxon>
        <taxon>Agaricomycetidae</taxon>
        <taxon>Agaricales</taxon>
        <taxon>Agaricales incertae sedis</taxon>
        <taxon>Dendrothele</taxon>
    </lineage>
</organism>
<name>A0A4S8KYI7_DENBC</name>
<dbReference type="OrthoDB" id="3058546at2759"/>
<evidence type="ECO:0008006" key="4">
    <source>
        <dbReference type="Google" id="ProtNLM"/>
    </source>
</evidence>
<proteinExistence type="predicted"/>
<accession>A0A4S8KYI7</accession>
<evidence type="ECO:0000313" key="2">
    <source>
        <dbReference type="EMBL" id="THU81102.1"/>
    </source>
</evidence>
<feature type="region of interest" description="Disordered" evidence="1">
    <location>
        <begin position="1"/>
        <end position="40"/>
    </location>
</feature>
<evidence type="ECO:0000313" key="3">
    <source>
        <dbReference type="Proteomes" id="UP000297245"/>
    </source>
</evidence>